<dbReference type="Gene3D" id="2.40.480.10">
    <property type="entry name" value="Allene oxide cyclase-like"/>
    <property type="match status" value="1"/>
</dbReference>
<organism evidence="2">
    <name type="scientific">Streptomyces sp. NBC_00119</name>
    <dbReference type="NCBI Taxonomy" id="2975659"/>
    <lineage>
        <taxon>Bacteria</taxon>
        <taxon>Bacillati</taxon>
        <taxon>Actinomycetota</taxon>
        <taxon>Actinomycetes</taxon>
        <taxon>Kitasatosporales</taxon>
        <taxon>Streptomycetaceae</taxon>
        <taxon>Streptomyces</taxon>
    </lineage>
</organism>
<evidence type="ECO:0000256" key="1">
    <source>
        <dbReference type="SAM" id="SignalP"/>
    </source>
</evidence>
<dbReference type="GO" id="GO:0009695">
    <property type="term" value="P:jasmonic acid biosynthetic process"/>
    <property type="evidence" value="ECO:0007669"/>
    <property type="project" value="InterPro"/>
</dbReference>
<gene>
    <name evidence="2" type="ORF">OHU69_46575</name>
</gene>
<dbReference type="EMBL" id="CP108195">
    <property type="protein sequence ID" value="WTS17843.1"/>
    <property type="molecule type" value="Genomic_DNA"/>
</dbReference>
<dbReference type="AlphaFoldDB" id="A0AAU1UKS3"/>
<evidence type="ECO:0000313" key="2">
    <source>
        <dbReference type="EMBL" id="WTS17843.1"/>
    </source>
</evidence>
<evidence type="ECO:0008006" key="3">
    <source>
        <dbReference type="Google" id="ProtNLM"/>
    </source>
</evidence>
<name>A0AAU1UKS3_9ACTN</name>
<protein>
    <recommendedName>
        <fullName evidence="3">Allene oxide cyclase barrel-like domain-containing protein</fullName>
    </recommendedName>
</protein>
<proteinExistence type="predicted"/>
<dbReference type="GO" id="GO:0046423">
    <property type="term" value="F:allene-oxide cyclase activity"/>
    <property type="evidence" value="ECO:0007669"/>
    <property type="project" value="InterPro"/>
</dbReference>
<reference evidence="2" key="1">
    <citation type="submission" date="2022-10" db="EMBL/GenBank/DDBJ databases">
        <title>The complete genomes of actinobacterial strains from the NBC collection.</title>
        <authorList>
            <person name="Joergensen T.S."/>
            <person name="Alvarez Arevalo M."/>
            <person name="Sterndorff E.B."/>
            <person name="Faurdal D."/>
            <person name="Vuksanovic O."/>
            <person name="Mourched A.-S."/>
            <person name="Charusanti P."/>
            <person name="Shaw S."/>
            <person name="Blin K."/>
            <person name="Weber T."/>
        </authorList>
    </citation>
    <scope>NUCLEOTIDE SEQUENCE</scope>
    <source>
        <strain evidence="2">NBC_00119</strain>
    </source>
</reference>
<accession>A0AAU1UKS3</accession>
<keyword evidence="1" id="KW-0732">Signal</keyword>
<dbReference type="InterPro" id="IPR044859">
    <property type="entry name" value="Allene_oxi_cyc_Dirigent"/>
</dbReference>
<sequence length="175" mass="18401">MMRPIRAACLGTATTLVALLAGAPVATAATDTDSAHAKGGDRVITVIGHLKQQSRFPVNPGGPAAQGDRTVVRSRLYDKNDKKKVGWTHGTCTTTLAKENGGVEECVVTYVLPGGQLTVQGLVFGILTKGVPTIPPPSFDNAITGGTGKFDRARGWVHADTIGTGKRQFTIHLER</sequence>
<dbReference type="SUPFAM" id="SSF141493">
    <property type="entry name" value="Allene oxide cyclase-like"/>
    <property type="match status" value="1"/>
</dbReference>
<dbReference type="InterPro" id="IPR034871">
    <property type="entry name" value="Allene_oxi_cyc_sf"/>
</dbReference>
<feature type="chain" id="PRO_5043984370" description="Allene oxide cyclase barrel-like domain-containing protein" evidence="1">
    <location>
        <begin position="29"/>
        <end position="175"/>
    </location>
</feature>
<feature type="signal peptide" evidence="1">
    <location>
        <begin position="1"/>
        <end position="28"/>
    </location>
</feature>